<name>A0A0S2F567_LYSAN</name>
<dbReference type="InterPro" id="IPR015500">
    <property type="entry name" value="Peptidase_S8_subtilisin-rel"/>
</dbReference>
<dbReference type="PATRIC" id="fig|84531.8.peg.558"/>
<dbReference type="PANTHER" id="PTHR43806:SF11">
    <property type="entry name" value="CEREVISIN-RELATED"/>
    <property type="match status" value="1"/>
</dbReference>
<keyword evidence="6 9" id="KW-0378">Hydrolase</keyword>
<evidence type="ECO:0000256" key="9">
    <source>
        <dbReference type="PROSITE-ProRule" id="PRU01240"/>
    </source>
</evidence>
<dbReference type="InterPro" id="IPR034176">
    <property type="entry name" value="Peptidases_S8_13"/>
</dbReference>
<accession>A0A0S2F567</accession>
<dbReference type="PROSITE" id="PS00137">
    <property type="entry name" value="SUBTILASE_HIS"/>
    <property type="match status" value="1"/>
</dbReference>
<comment type="subcellular location">
    <subcellularLocation>
        <location evidence="1">Secreted</location>
    </subcellularLocation>
</comment>
<dbReference type="GO" id="GO:0006508">
    <property type="term" value="P:proteolysis"/>
    <property type="evidence" value="ECO:0007669"/>
    <property type="project" value="UniProtKB-KW"/>
</dbReference>
<dbReference type="InterPro" id="IPR023827">
    <property type="entry name" value="Peptidase_S8_Asp-AS"/>
</dbReference>
<keyword evidence="8" id="KW-0865">Zymogen</keyword>
<feature type="signal peptide" evidence="11">
    <location>
        <begin position="1"/>
        <end position="29"/>
    </location>
</feature>
<evidence type="ECO:0000256" key="2">
    <source>
        <dbReference type="ARBA" id="ARBA00011073"/>
    </source>
</evidence>
<dbReference type="STRING" id="84531.LA76x_0534"/>
<dbReference type="EMBL" id="CP011129">
    <property type="protein sequence ID" value="ALN78695.1"/>
    <property type="molecule type" value="Genomic_DNA"/>
</dbReference>
<keyword evidence="5 11" id="KW-0732">Signal</keyword>
<evidence type="ECO:0000313" key="14">
    <source>
        <dbReference type="Proteomes" id="UP000060787"/>
    </source>
</evidence>
<keyword evidence="3" id="KW-0964">Secreted</keyword>
<feature type="active site" description="Charge relay system" evidence="9">
    <location>
        <position position="400"/>
    </location>
</feature>
<sequence>MLGLSKFSHTRLSSLIAVALLSAPCSALAGQVVTSGLESGERYDSFIVKYRTGSPQRSDVGKLKSSLAQAGKNAIGAASPALSHSRRLAIGADVLKASNKLDRVQAETLMRQLASNPDVEYVQVNARAYPTLIPNDTDFGRQWGFSGANGIRAQRAWDRATGQGAVVAVLDTGITNHPDLNGNVLPGYDFVSDAAAARDGNGRDADPADQGNWNDDANFCRISNSDWHGTHVAGTVAATTNNAAGVAGTAFNARVVPIRVLARCGGTTADIADAIIWASGGDVPGVPANQNPADVINMSLRGFGACSRAYQDAINSAVGRGTTVVVAAGNDSVDVASIQPASCANVITVGATGEAGTAAGFSNFGAGVDIAAPGVDIYSTLNNGVTLPGAASYASYNGTSMAAPHVAGVVALAQSVAGNNPRTPAQIEALITGNATPFAVAPNNRIGSGIVNAEAVVNAVAPQPQQQWYLYRNTLVSVDGAGQATCITTQGRPADCYQLPRTDREYLLQVVASATAAGRTVVCGSPTYVAAWGPVPTDLNHWCNAFPRERPALQPL</sequence>
<proteinExistence type="inferred from homology"/>
<evidence type="ECO:0000256" key="8">
    <source>
        <dbReference type="ARBA" id="ARBA00023145"/>
    </source>
</evidence>
<dbReference type="RefSeq" id="WP_082647636.1">
    <property type="nucleotide sequence ID" value="NZ_CP011129.1"/>
</dbReference>
<evidence type="ECO:0000256" key="4">
    <source>
        <dbReference type="ARBA" id="ARBA00022670"/>
    </source>
</evidence>
<evidence type="ECO:0000256" key="3">
    <source>
        <dbReference type="ARBA" id="ARBA00022525"/>
    </source>
</evidence>
<evidence type="ECO:0000256" key="5">
    <source>
        <dbReference type="ARBA" id="ARBA00022729"/>
    </source>
</evidence>
<dbReference type="EC" id="3.4.21.-" evidence="13"/>
<evidence type="ECO:0000256" key="10">
    <source>
        <dbReference type="RuleBase" id="RU003355"/>
    </source>
</evidence>
<keyword evidence="4 9" id="KW-0645">Protease</keyword>
<keyword evidence="7 9" id="KW-0720">Serine protease</keyword>
<dbReference type="InterPro" id="IPR000209">
    <property type="entry name" value="Peptidase_S8/S53_dom"/>
</dbReference>
<comment type="similarity">
    <text evidence="2 9 10">Belongs to the peptidase S8 family.</text>
</comment>
<evidence type="ECO:0000259" key="12">
    <source>
        <dbReference type="Pfam" id="PF00082"/>
    </source>
</evidence>
<dbReference type="PRINTS" id="PR00723">
    <property type="entry name" value="SUBTILISIN"/>
</dbReference>
<dbReference type="FunFam" id="3.40.50.200:FF:000022">
    <property type="entry name" value="Extracellular protease"/>
    <property type="match status" value="1"/>
</dbReference>
<feature type="active site" description="Charge relay system" evidence="9">
    <location>
        <position position="228"/>
    </location>
</feature>
<keyword evidence="14" id="KW-1185">Reference proteome</keyword>
<dbReference type="CDD" id="cd07496">
    <property type="entry name" value="Peptidases_S8_13"/>
    <property type="match status" value="1"/>
</dbReference>
<dbReference type="Proteomes" id="UP000060787">
    <property type="component" value="Chromosome"/>
</dbReference>
<evidence type="ECO:0000256" key="6">
    <source>
        <dbReference type="ARBA" id="ARBA00022801"/>
    </source>
</evidence>
<reference evidence="13 14" key="1">
    <citation type="journal article" date="2015" name="BMC Genomics">
        <title>Comparative genomics and metabolic profiling of the genus Lysobacter.</title>
        <authorList>
            <person name="de Bruijn I."/>
            <person name="Cheng X."/>
            <person name="de Jager V."/>
            <person name="Exposito R.G."/>
            <person name="Watrous J."/>
            <person name="Patel N."/>
            <person name="Postma J."/>
            <person name="Dorrestein P.C."/>
            <person name="Kobayashi D."/>
            <person name="Raaijmakers J.M."/>
        </authorList>
    </citation>
    <scope>NUCLEOTIDE SEQUENCE [LARGE SCALE GENOMIC DNA]</scope>
    <source>
        <strain evidence="13 14">76</strain>
    </source>
</reference>
<dbReference type="SUPFAM" id="SSF52743">
    <property type="entry name" value="Subtilisin-like"/>
    <property type="match status" value="1"/>
</dbReference>
<dbReference type="PROSITE" id="PS00136">
    <property type="entry name" value="SUBTILASE_ASP"/>
    <property type="match status" value="1"/>
</dbReference>
<protein>
    <submittedName>
        <fullName evidence="13">Extracellular basic protease</fullName>
        <ecNumber evidence="13">3.4.21.-</ecNumber>
    </submittedName>
</protein>
<evidence type="ECO:0000256" key="1">
    <source>
        <dbReference type="ARBA" id="ARBA00004613"/>
    </source>
</evidence>
<evidence type="ECO:0000313" key="13">
    <source>
        <dbReference type="EMBL" id="ALN78695.1"/>
    </source>
</evidence>
<dbReference type="InterPro" id="IPR022398">
    <property type="entry name" value="Peptidase_S8_His-AS"/>
</dbReference>
<dbReference type="AlphaFoldDB" id="A0A0S2F567"/>
<gene>
    <name evidence="13" type="primary">bprV</name>
    <name evidence="13" type="ORF">LA76x_0534</name>
</gene>
<dbReference type="GO" id="GO:0005576">
    <property type="term" value="C:extracellular region"/>
    <property type="evidence" value="ECO:0007669"/>
    <property type="project" value="UniProtKB-SubCell"/>
</dbReference>
<dbReference type="InterPro" id="IPR023828">
    <property type="entry name" value="Peptidase_S8_Ser-AS"/>
</dbReference>
<dbReference type="Gene3D" id="3.40.50.200">
    <property type="entry name" value="Peptidase S8/S53 domain"/>
    <property type="match status" value="1"/>
</dbReference>
<feature type="active site" description="Charge relay system" evidence="9">
    <location>
        <position position="171"/>
    </location>
</feature>
<dbReference type="PANTHER" id="PTHR43806">
    <property type="entry name" value="PEPTIDASE S8"/>
    <property type="match status" value="1"/>
</dbReference>
<evidence type="ECO:0000256" key="11">
    <source>
        <dbReference type="SAM" id="SignalP"/>
    </source>
</evidence>
<evidence type="ECO:0000256" key="7">
    <source>
        <dbReference type="ARBA" id="ARBA00022825"/>
    </source>
</evidence>
<dbReference type="PROSITE" id="PS00138">
    <property type="entry name" value="SUBTILASE_SER"/>
    <property type="match status" value="1"/>
</dbReference>
<organism evidence="13 14">
    <name type="scientific">Lysobacter antibioticus</name>
    <dbReference type="NCBI Taxonomy" id="84531"/>
    <lineage>
        <taxon>Bacteria</taxon>
        <taxon>Pseudomonadati</taxon>
        <taxon>Pseudomonadota</taxon>
        <taxon>Gammaproteobacteria</taxon>
        <taxon>Lysobacterales</taxon>
        <taxon>Lysobacteraceae</taxon>
        <taxon>Lysobacter</taxon>
    </lineage>
</organism>
<dbReference type="Pfam" id="PF00082">
    <property type="entry name" value="Peptidase_S8"/>
    <property type="match status" value="1"/>
</dbReference>
<feature type="domain" description="Peptidase S8/S53" evidence="12">
    <location>
        <begin position="162"/>
        <end position="449"/>
    </location>
</feature>
<feature type="chain" id="PRO_5006596958" evidence="11">
    <location>
        <begin position="30"/>
        <end position="556"/>
    </location>
</feature>
<dbReference type="PROSITE" id="PS51892">
    <property type="entry name" value="SUBTILASE"/>
    <property type="match status" value="1"/>
</dbReference>
<dbReference type="GO" id="GO:0004252">
    <property type="term" value="F:serine-type endopeptidase activity"/>
    <property type="evidence" value="ECO:0007669"/>
    <property type="project" value="UniProtKB-UniRule"/>
</dbReference>
<dbReference type="InterPro" id="IPR036852">
    <property type="entry name" value="Peptidase_S8/S53_dom_sf"/>
</dbReference>
<dbReference type="InterPro" id="IPR050131">
    <property type="entry name" value="Peptidase_S8_subtilisin-like"/>
</dbReference>
<dbReference type="KEGG" id="lab:LA76x_0534"/>